<evidence type="ECO:0000313" key="4">
    <source>
        <dbReference type="Proteomes" id="UP001302126"/>
    </source>
</evidence>
<evidence type="ECO:0000256" key="1">
    <source>
        <dbReference type="SAM" id="MobiDB-lite"/>
    </source>
</evidence>
<keyword evidence="2" id="KW-1133">Transmembrane helix</keyword>
<evidence type="ECO:0000256" key="2">
    <source>
        <dbReference type="SAM" id="Phobius"/>
    </source>
</evidence>
<organism evidence="3 4">
    <name type="scientific">Podospora australis</name>
    <dbReference type="NCBI Taxonomy" id="1536484"/>
    <lineage>
        <taxon>Eukaryota</taxon>
        <taxon>Fungi</taxon>
        <taxon>Dikarya</taxon>
        <taxon>Ascomycota</taxon>
        <taxon>Pezizomycotina</taxon>
        <taxon>Sordariomycetes</taxon>
        <taxon>Sordariomycetidae</taxon>
        <taxon>Sordariales</taxon>
        <taxon>Podosporaceae</taxon>
        <taxon>Podospora</taxon>
    </lineage>
</organism>
<feature type="transmembrane region" description="Helical" evidence="2">
    <location>
        <begin position="257"/>
        <end position="277"/>
    </location>
</feature>
<feature type="transmembrane region" description="Helical" evidence="2">
    <location>
        <begin position="149"/>
        <end position="174"/>
    </location>
</feature>
<dbReference type="EMBL" id="MU864450">
    <property type="protein sequence ID" value="KAK4185425.1"/>
    <property type="molecule type" value="Genomic_DNA"/>
</dbReference>
<feature type="transmembrane region" description="Helical" evidence="2">
    <location>
        <begin position="307"/>
        <end position="330"/>
    </location>
</feature>
<evidence type="ECO:0000313" key="3">
    <source>
        <dbReference type="EMBL" id="KAK4185425.1"/>
    </source>
</evidence>
<dbReference type="AlphaFoldDB" id="A0AAN7AH04"/>
<dbReference type="Proteomes" id="UP001302126">
    <property type="component" value="Unassembled WGS sequence"/>
</dbReference>
<feature type="transmembrane region" description="Helical" evidence="2">
    <location>
        <begin position="195"/>
        <end position="213"/>
    </location>
</feature>
<comment type="caution">
    <text evidence="3">The sequence shown here is derived from an EMBL/GenBank/DDBJ whole genome shotgun (WGS) entry which is preliminary data.</text>
</comment>
<keyword evidence="4" id="KW-1185">Reference proteome</keyword>
<gene>
    <name evidence="3" type="ORF">QBC35DRAFT_389545</name>
</gene>
<proteinExistence type="predicted"/>
<feature type="region of interest" description="Disordered" evidence="1">
    <location>
        <begin position="1"/>
        <end position="25"/>
    </location>
</feature>
<protein>
    <submittedName>
        <fullName evidence="3">Uncharacterized protein</fullName>
    </submittedName>
</protein>
<reference evidence="3" key="2">
    <citation type="submission" date="2023-05" db="EMBL/GenBank/DDBJ databases">
        <authorList>
            <consortium name="Lawrence Berkeley National Laboratory"/>
            <person name="Steindorff A."/>
            <person name="Hensen N."/>
            <person name="Bonometti L."/>
            <person name="Westerberg I."/>
            <person name="Brannstrom I.O."/>
            <person name="Guillou S."/>
            <person name="Cros-Aarteil S."/>
            <person name="Calhoun S."/>
            <person name="Haridas S."/>
            <person name="Kuo A."/>
            <person name="Mondo S."/>
            <person name="Pangilinan J."/>
            <person name="Riley R."/>
            <person name="Labutti K."/>
            <person name="Andreopoulos B."/>
            <person name="Lipzen A."/>
            <person name="Chen C."/>
            <person name="Yanf M."/>
            <person name="Daum C."/>
            <person name="Ng V."/>
            <person name="Clum A."/>
            <person name="Ohm R."/>
            <person name="Martin F."/>
            <person name="Silar P."/>
            <person name="Natvig D."/>
            <person name="Lalanne C."/>
            <person name="Gautier V."/>
            <person name="Ament-Velasquez S.L."/>
            <person name="Kruys A."/>
            <person name="Hutchinson M.I."/>
            <person name="Powell A.J."/>
            <person name="Barry K."/>
            <person name="Miller A.N."/>
            <person name="Grigoriev I.V."/>
            <person name="Debuchy R."/>
            <person name="Gladieux P."/>
            <person name="Thoren M.H."/>
            <person name="Johannesson H."/>
        </authorList>
    </citation>
    <scope>NUCLEOTIDE SEQUENCE</scope>
    <source>
        <strain evidence="3">PSN309</strain>
    </source>
</reference>
<accession>A0AAN7AH04</accession>
<sequence>MNVSRGNLRKGADGIHPPGPPQTSAASSFDYIPRELYSPQPPTFIVARYIPSWLNTFTTPAGHGNNGGNQETTATNTSAWQHLKVSLLSHGYPSAFTQILIAVVINHIRSILFPWLGTYLWYHHPLEDLRLARSNPEVFLDEMFSSLQWSWALGSFLHKGVVDYLAGVALACITKDTERREKNRGTEREREILKLYHVSYLLWIFSCLEYVFTRTVHTLAFALAVGKLLSGKRAEWTALGMVVKKHWHKVPIVVWKMGWYITYGILPLGWASVNCAVQKKGAGLLVAVGGAVGGVVGIILYRSVFYIALQVSGMFVALGLSVAGVVILGWEFWVETHARYSCCKGWGEESEEVITVDENNGKLKGV</sequence>
<feature type="transmembrane region" description="Helical" evidence="2">
    <location>
        <begin position="99"/>
        <end position="122"/>
    </location>
</feature>
<reference evidence="3" key="1">
    <citation type="journal article" date="2023" name="Mol. Phylogenet. Evol.">
        <title>Genome-scale phylogeny and comparative genomics of the fungal order Sordariales.</title>
        <authorList>
            <person name="Hensen N."/>
            <person name="Bonometti L."/>
            <person name="Westerberg I."/>
            <person name="Brannstrom I.O."/>
            <person name="Guillou S."/>
            <person name="Cros-Aarteil S."/>
            <person name="Calhoun S."/>
            <person name="Haridas S."/>
            <person name="Kuo A."/>
            <person name="Mondo S."/>
            <person name="Pangilinan J."/>
            <person name="Riley R."/>
            <person name="LaButti K."/>
            <person name="Andreopoulos B."/>
            <person name="Lipzen A."/>
            <person name="Chen C."/>
            <person name="Yan M."/>
            <person name="Daum C."/>
            <person name="Ng V."/>
            <person name="Clum A."/>
            <person name="Steindorff A."/>
            <person name="Ohm R.A."/>
            <person name="Martin F."/>
            <person name="Silar P."/>
            <person name="Natvig D.O."/>
            <person name="Lalanne C."/>
            <person name="Gautier V."/>
            <person name="Ament-Velasquez S.L."/>
            <person name="Kruys A."/>
            <person name="Hutchinson M.I."/>
            <person name="Powell A.J."/>
            <person name="Barry K."/>
            <person name="Miller A.N."/>
            <person name="Grigoriev I.V."/>
            <person name="Debuchy R."/>
            <person name="Gladieux P."/>
            <person name="Hiltunen Thoren M."/>
            <person name="Johannesson H."/>
        </authorList>
    </citation>
    <scope>NUCLEOTIDE SEQUENCE</scope>
    <source>
        <strain evidence="3">PSN309</strain>
    </source>
</reference>
<feature type="transmembrane region" description="Helical" evidence="2">
    <location>
        <begin position="284"/>
        <end position="301"/>
    </location>
</feature>
<keyword evidence="2" id="KW-0812">Transmembrane</keyword>
<name>A0AAN7AH04_9PEZI</name>
<keyword evidence="2" id="KW-0472">Membrane</keyword>